<organism evidence="1 2">
    <name type="scientific">Quercus suber</name>
    <name type="common">Cork oak</name>
    <dbReference type="NCBI Taxonomy" id="58331"/>
    <lineage>
        <taxon>Eukaryota</taxon>
        <taxon>Viridiplantae</taxon>
        <taxon>Streptophyta</taxon>
        <taxon>Embryophyta</taxon>
        <taxon>Tracheophyta</taxon>
        <taxon>Spermatophyta</taxon>
        <taxon>Magnoliopsida</taxon>
        <taxon>eudicotyledons</taxon>
        <taxon>Gunneridae</taxon>
        <taxon>Pentapetalae</taxon>
        <taxon>rosids</taxon>
        <taxon>fabids</taxon>
        <taxon>Fagales</taxon>
        <taxon>Fagaceae</taxon>
        <taxon>Quercus</taxon>
    </lineage>
</organism>
<protein>
    <submittedName>
        <fullName evidence="1">Uncharacterized protein</fullName>
    </submittedName>
</protein>
<keyword evidence="2" id="KW-1185">Reference proteome</keyword>
<sequence length="61" mass="6916">MKRLYDCGERYSFDIKNTFKDDYITEDIADKNSVPGVTFLMAAIFGQGKSSIFLSLPKSNK</sequence>
<dbReference type="Proteomes" id="UP000237347">
    <property type="component" value="Unassembled WGS sequence"/>
</dbReference>
<comment type="caution">
    <text evidence="1">The sequence shown here is derived from an EMBL/GenBank/DDBJ whole genome shotgun (WGS) entry which is preliminary data.</text>
</comment>
<proteinExistence type="predicted"/>
<dbReference type="EMBL" id="PKMF04000098">
    <property type="protein sequence ID" value="KAK7850572.1"/>
    <property type="molecule type" value="Genomic_DNA"/>
</dbReference>
<gene>
    <name evidence="1" type="ORF">CFP56_000511</name>
</gene>
<evidence type="ECO:0000313" key="1">
    <source>
        <dbReference type="EMBL" id="KAK7850572.1"/>
    </source>
</evidence>
<dbReference type="AlphaFoldDB" id="A0AAW0LI33"/>
<evidence type="ECO:0000313" key="2">
    <source>
        <dbReference type="Proteomes" id="UP000237347"/>
    </source>
</evidence>
<name>A0AAW0LI33_QUESU</name>
<reference evidence="1 2" key="1">
    <citation type="journal article" date="2018" name="Sci. Data">
        <title>The draft genome sequence of cork oak.</title>
        <authorList>
            <person name="Ramos A.M."/>
            <person name="Usie A."/>
            <person name="Barbosa P."/>
            <person name="Barros P.M."/>
            <person name="Capote T."/>
            <person name="Chaves I."/>
            <person name="Simoes F."/>
            <person name="Abreu I."/>
            <person name="Carrasquinho I."/>
            <person name="Faro C."/>
            <person name="Guimaraes J.B."/>
            <person name="Mendonca D."/>
            <person name="Nobrega F."/>
            <person name="Rodrigues L."/>
            <person name="Saibo N.J.M."/>
            <person name="Varela M.C."/>
            <person name="Egas C."/>
            <person name="Matos J."/>
            <person name="Miguel C.M."/>
            <person name="Oliveira M.M."/>
            <person name="Ricardo C.P."/>
            <person name="Goncalves S."/>
        </authorList>
    </citation>
    <scope>NUCLEOTIDE SEQUENCE [LARGE SCALE GENOMIC DNA]</scope>
    <source>
        <strain evidence="2">cv. HL8</strain>
    </source>
</reference>
<accession>A0AAW0LI33</accession>